<dbReference type="SUPFAM" id="SSF101148">
    <property type="entry name" value="Plant invertase/pectin methylesterase inhibitor"/>
    <property type="match status" value="1"/>
</dbReference>
<keyword evidence="2" id="KW-1015">Disulfide bond</keyword>
<dbReference type="CDD" id="cd15796">
    <property type="entry name" value="CIF_like"/>
    <property type="match status" value="1"/>
</dbReference>
<dbReference type="SMART" id="SM00856">
    <property type="entry name" value="PMEI"/>
    <property type="match status" value="1"/>
</dbReference>
<feature type="signal peptide" evidence="4">
    <location>
        <begin position="1"/>
        <end position="27"/>
    </location>
</feature>
<dbReference type="Gene3D" id="1.20.140.40">
    <property type="entry name" value="Invertase/pectin methylesterase inhibitor family protein"/>
    <property type="match status" value="1"/>
</dbReference>
<evidence type="ECO:0000313" key="6">
    <source>
        <dbReference type="EMBL" id="KAL1226375.1"/>
    </source>
</evidence>
<dbReference type="Pfam" id="PF04043">
    <property type="entry name" value="PMEI"/>
    <property type="match status" value="1"/>
</dbReference>
<protein>
    <submittedName>
        <fullName evidence="6">Cell wall / vacuolar inhibitor of fructosidase 1</fullName>
    </submittedName>
</protein>
<comment type="caution">
    <text evidence="6">The sequence shown here is derived from an EMBL/GenBank/DDBJ whole genome shotgun (WGS) entry which is preliminary data.</text>
</comment>
<evidence type="ECO:0000313" key="7">
    <source>
        <dbReference type="Proteomes" id="UP001558713"/>
    </source>
</evidence>
<dbReference type="InterPro" id="IPR006501">
    <property type="entry name" value="Pectinesterase_inhib_dom"/>
</dbReference>
<evidence type="ECO:0000256" key="4">
    <source>
        <dbReference type="SAM" id="SignalP"/>
    </source>
</evidence>
<evidence type="ECO:0000256" key="1">
    <source>
        <dbReference type="ARBA" id="ARBA00022729"/>
    </source>
</evidence>
<sequence>MKNSSAVTSPPYLSLFLLLLLPSLAQSSDDLIDKICQSTPFCDLCEASLRPLSPSPSDPKSLASAMATVVLGNMTDTLGYIQSLIKHSHDPAAERALAQCAELYRPVVRFNIPQAIDAMRRGEFGFATYVLGDAEKQADSCQKGITNAGADDESSVAVTDRNKLVKNLCDVAISVIKPLMKDCRRPKFNIRTYVTWNQKRVRRSGSGEARFKKKLGSGMYELVCTPIHFTT</sequence>
<dbReference type="AlphaFoldDB" id="A0ABD1CA84"/>
<dbReference type="InterPro" id="IPR034087">
    <property type="entry name" value="C/VIF1"/>
</dbReference>
<feature type="chain" id="PRO_5044752340" evidence="4">
    <location>
        <begin position="28"/>
        <end position="231"/>
    </location>
</feature>
<reference evidence="6 7" key="1">
    <citation type="submission" date="2024-04" db="EMBL/GenBank/DDBJ databases">
        <title>Genome assembly C_amara_ONT_v2.</title>
        <authorList>
            <person name="Yant L."/>
            <person name="Moore C."/>
            <person name="Slenker M."/>
        </authorList>
    </citation>
    <scope>NUCLEOTIDE SEQUENCE [LARGE SCALE GENOMIC DNA]</scope>
    <source>
        <tissue evidence="6">Leaf</tissue>
    </source>
</reference>
<name>A0ABD1CA84_CARAN</name>
<dbReference type="InterPro" id="IPR035513">
    <property type="entry name" value="Invertase/methylesterase_inhib"/>
</dbReference>
<dbReference type="FunFam" id="1.20.140.40:FF:000009">
    <property type="entry name" value="Invertase/pectin methylesterase inhibitor family protein"/>
    <property type="match status" value="1"/>
</dbReference>
<dbReference type="InterPro" id="IPR052421">
    <property type="entry name" value="PCW_Enzyme_Inhibitor"/>
</dbReference>
<evidence type="ECO:0000259" key="5">
    <source>
        <dbReference type="SMART" id="SM00856"/>
    </source>
</evidence>
<evidence type="ECO:0000256" key="3">
    <source>
        <dbReference type="ARBA" id="ARBA00038471"/>
    </source>
</evidence>
<dbReference type="PANTHER" id="PTHR36710">
    <property type="entry name" value="PECTINESTERASE INHIBITOR-LIKE"/>
    <property type="match status" value="1"/>
</dbReference>
<comment type="similarity">
    <text evidence="3">Belongs to the PMEI family.</text>
</comment>
<gene>
    <name evidence="6" type="ORF">V5N11_020229</name>
</gene>
<feature type="domain" description="Pectinesterase inhibitor" evidence="5">
    <location>
        <begin position="27"/>
        <end position="175"/>
    </location>
</feature>
<keyword evidence="7" id="KW-1185">Reference proteome</keyword>
<dbReference type="NCBIfam" id="TIGR01614">
    <property type="entry name" value="PME_inhib"/>
    <property type="match status" value="1"/>
</dbReference>
<organism evidence="6 7">
    <name type="scientific">Cardamine amara subsp. amara</name>
    <dbReference type="NCBI Taxonomy" id="228776"/>
    <lineage>
        <taxon>Eukaryota</taxon>
        <taxon>Viridiplantae</taxon>
        <taxon>Streptophyta</taxon>
        <taxon>Embryophyta</taxon>
        <taxon>Tracheophyta</taxon>
        <taxon>Spermatophyta</taxon>
        <taxon>Magnoliopsida</taxon>
        <taxon>eudicotyledons</taxon>
        <taxon>Gunneridae</taxon>
        <taxon>Pentapetalae</taxon>
        <taxon>rosids</taxon>
        <taxon>malvids</taxon>
        <taxon>Brassicales</taxon>
        <taxon>Brassicaceae</taxon>
        <taxon>Cardamineae</taxon>
        <taxon>Cardamine</taxon>
    </lineage>
</organism>
<accession>A0ABD1CA84</accession>
<dbReference type="Proteomes" id="UP001558713">
    <property type="component" value="Unassembled WGS sequence"/>
</dbReference>
<dbReference type="PANTHER" id="PTHR36710:SF18">
    <property type="entry name" value="PECTINESTERASE INHIBITOR 5-RELATED"/>
    <property type="match status" value="1"/>
</dbReference>
<proteinExistence type="inferred from homology"/>
<evidence type="ECO:0000256" key="2">
    <source>
        <dbReference type="ARBA" id="ARBA00023157"/>
    </source>
</evidence>
<dbReference type="EMBL" id="JBANAX010000004">
    <property type="protein sequence ID" value="KAL1226375.1"/>
    <property type="molecule type" value="Genomic_DNA"/>
</dbReference>
<keyword evidence="1 4" id="KW-0732">Signal</keyword>